<feature type="signal peptide" evidence="1">
    <location>
        <begin position="1"/>
        <end position="22"/>
    </location>
</feature>
<dbReference type="RefSeq" id="WP_408155020.1">
    <property type="nucleotide sequence ID" value="NZ_JAQQFM010000002.1"/>
</dbReference>
<keyword evidence="1" id="KW-0732">Signal</keyword>
<gene>
    <name evidence="2" type="ORF">PQR62_03920</name>
</gene>
<evidence type="ECO:0000313" key="3">
    <source>
        <dbReference type="Proteomes" id="UP001629246"/>
    </source>
</evidence>
<protein>
    <submittedName>
        <fullName evidence="2">Uncharacterized protein</fullName>
    </submittedName>
</protein>
<keyword evidence="3" id="KW-1185">Reference proteome</keyword>
<organism evidence="2 3">
    <name type="scientific">Herbaspirillum lusitanum</name>
    <dbReference type="NCBI Taxonomy" id="213312"/>
    <lineage>
        <taxon>Bacteria</taxon>
        <taxon>Pseudomonadati</taxon>
        <taxon>Pseudomonadota</taxon>
        <taxon>Betaproteobacteria</taxon>
        <taxon>Burkholderiales</taxon>
        <taxon>Oxalobacteraceae</taxon>
        <taxon>Herbaspirillum</taxon>
    </lineage>
</organism>
<feature type="chain" id="PRO_5046560266" evidence="1">
    <location>
        <begin position="23"/>
        <end position="46"/>
    </location>
</feature>
<proteinExistence type="predicted"/>
<name>A0ABW9A641_9BURK</name>
<dbReference type="EMBL" id="JAQQFM010000002">
    <property type="protein sequence ID" value="MFL9923400.1"/>
    <property type="molecule type" value="Genomic_DNA"/>
</dbReference>
<accession>A0ABW9A641</accession>
<evidence type="ECO:0000313" key="2">
    <source>
        <dbReference type="EMBL" id="MFL9923400.1"/>
    </source>
</evidence>
<evidence type="ECO:0000256" key="1">
    <source>
        <dbReference type="SAM" id="SignalP"/>
    </source>
</evidence>
<comment type="caution">
    <text evidence="2">The sequence shown here is derived from an EMBL/GenBank/DDBJ whole genome shotgun (WGS) entry which is preliminary data.</text>
</comment>
<dbReference type="Proteomes" id="UP001629246">
    <property type="component" value="Unassembled WGS sequence"/>
</dbReference>
<reference evidence="2 3" key="1">
    <citation type="journal article" date="2024" name="Chem. Sci.">
        <title>Discovery of megapolipeptins by genome mining of a Burkholderiales bacteria collection.</title>
        <authorList>
            <person name="Paulo B.S."/>
            <person name="Recchia M.J.J."/>
            <person name="Lee S."/>
            <person name="Fergusson C.H."/>
            <person name="Romanowski S.B."/>
            <person name="Hernandez A."/>
            <person name="Krull N."/>
            <person name="Liu D.Y."/>
            <person name="Cavanagh H."/>
            <person name="Bos A."/>
            <person name="Gray C.A."/>
            <person name="Murphy B.T."/>
            <person name="Linington R.G."/>
            <person name="Eustaquio A.S."/>
        </authorList>
    </citation>
    <scope>NUCLEOTIDE SEQUENCE [LARGE SCALE GENOMIC DNA]</scope>
    <source>
        <strain evidence="2 3">RL21-008-BIB-A</strain>
    </source>
</reference>
<sequence>MRIYSTCFIAAVTILASTGANAAVAVQLHSPRWFFQAMRAFGVFSF</sequence>